<comment type="caution">
    <text evidence="3">The sequence shown here is derived from an EMBL/GenBank/DDBJ whole genome shotgun (WGS) entry which is preliminary data.</text>
</comment>
<evidence type="ECO:0000313" key="3">
    <source>
        <dbReference type="EMBL" id="MDO8108557.1"/>
    </source>
</evidence>
<feature type="transmembrane region" description="Helical" evidence="2">
    <location>
        <begin position="272"/>
        <end position="293"/>
    </location>
</feature>
<keyword evidence="2" id="KW-0472">Membrane</keyword>
<dbReference type="EMBL" id="JAUQYP010000002">
    <property type="protein sequence ID" value="MDO8108557.1"/>
    <property type="molecule type" value="Genomic_DNA"/>
</dbReference>
<organism evidence="3 4">
    <name type="scientific">Actinotalea lenta</name>
    <dbReference type="NCBI Taxonomy" id="3064654"/>
    <lineage>
        <taxon>Bacteria</taxon>
        <taxon>Bacillati</taxon>
        <taxon>Actinomycetota</taxon>
        <taxon>Actinomycetes</taxon>
        <taxon>Micrococcales</taxon>
        <taxon>Cellulomonadaceae</taxon>
        <taxon>Actinotalea</taxon>
    </lineage>
</organism>
<evidence type="ECO:0000256" key="2">
    <source>
        <dbReference type="SAM" id="Phobius"/>
    </source>
</evidence>
<dbReference type="RefSeq" id="WP_304602250.1">
    <property type="nucleotide sequence ID" value="NZ_JAUQYP010000002.1"/>
</dbReference>
<sequence length="465" mass="48893">MAADGETIIDGDDSPPPVPPETTGPGPARERTWITAVVAVGLGLITVVIGTLGQLASPDLSPIDEHTHLGYAWDISHGKIPAAGDTIPPEILREWTCRGQFNLKLPPCDSTTNPADFVARGEQYNFAHPPVYYLVTGYLARAASVVGVTFVPAARFASSLWLAAGVVMLFFALRRWGVRTAIAAGIAATAVGTPWVLGSGTTVTNDAPAILGGAFALLVAARLFREERYGLWVPVLLTALAASTKTLNAYALLAVAGVAVIYAVLRRRTPQARPLAVVGLSIVATVAVVYFAWDLFQSHRGDPNWVSPIAGFSTDPIVGTPLAEWTSTFFQGLQMSARVLLDPDFTGLAMTFWTPLATALVTSGAFVALFRLRPSSRAFTIPAATLVGLLTYPTVVQLQAFVNTSGAEYFPDVSSRYGLSLVPLILACWAIVLERVRGGTWAAVALGGAGTLAVLAAVSGISHGG</sequence>
<protein>
    <recommendedName>
        <fullName evidence="5">Glycosyltransferase RgtA/B/C/D-like domain-containing protein</fullName>
    </recommendedName>
</protein>
<feature type="transmembrane region" description="Helical" evidence="2">
    <location>
        <begin position="33"/>
        <end position="53"/>
    </location>
</feature>
<feature type="transmembrane region" description="Helical" evidence="2">
    <location>
        <begin position="414"/>
        <end position="433"/>
    </location>
</feature>
<evidence type="ECO:0000256" key="1">
    <source>
        <dbReference type="SAM" id="MobiDB-lite"/>
    </source>
</evidence>
<accession>A0ABT9DCG1</accession>
<gene>
    <name evidence="3" type="ORF">Q6348_15270</name>
</gene>
<reference evidence="3 4" key="1">
    <citation type="submission" date="2023-07" db="EMBL/GenBank/DDBJ databases">
        <title>Description of novel actinomycetes strains, isolated from tidal flat sediment.</title>
        <authorList>
            <person name="Lu C."/>
        </authorList>
    </citation>
    <scope>NUCLEOTIDE SEQUENCE [LARGE SCALE GENOMIC DNA]</scope>
    <source>
        <strain evidence="3 4">SYSU T00b441</strain>
    </source>
</reference>
<keyword evidence="4" id="KW-1185">Reference proteome</keyword>
<dbReference type="Proteomes" id="UP001232536">
    <property type="component" value="Unassembled WGS sequence"/>
</dbReference>
<feature type="transmembrane region" description="Helical" evidence="2">
    <location>
        <begin position="180"/>
        <end position="197"/>
    </location>
</feature>
<keyword evidence="2" id="KW-1133">Transmembrane helix</keyword>
<evidence type="ECO:0008006" key="5">
    <source>
        <dbReference type="Google" id="ProtNLM"/>
    </source>
</evidence>
<name>A0ABT9DCG1_9CELL</name>
<proteinExistence type="predicted"/>
<feature type="transmembrane region" description="Helical" evidence="2">
    <location>
        <begin position="249"/>
        <end position="265"/>
    </location>
</feature>
<feature type="transmembrane region" description="Helical" evidence="2">
    <location>
        <begin position="440"/>
        <end position="461"/>
    </location>
</feature>
<keyword evidence="2" id="KW-0812">Transmembrane</keyword>
<feature type="region of interest" description="Disordered" evidence="1">
    <location>
        <begin position="1"/>
        <end position="30"/>
    </location>
</feature>
<feature type="transmembrane region" description="Helical" evidence="2">
    <location>
        <begin position="352"/>
        <end position="372"/>
    </location>
</feature>
<evidence type="ECO:0000313" key="4">
    <source>
        <dbReference type="Proteomes" id="UP001232536"/>
    </source>
</evidence>
<feature type="transmembrane region" description="Helical" evidence="2">
    <location>
        <begin position="379"/>
        <end position="402"/>
    </location>
</feature>
<feature type="transmembrane region" description="Helical" evidence="2">
    <location>
        <begin position="156"/>
        <end position="173"/>
    </location>
</feature>